<feature type="DNA-binding region" description="H-T-H motif" evidence="5">
    <location>
        <begin position="25"/>
        <end position="44"/>
    </location>
</feature>
<dbReference type="Pfam" id="PF17932">
    <property type="entry name" value="TetR_C_24"/>
    <property type="match status" value="1"/>
</dbReference>
<dbReference type="Gene3D" id="1.10.357.10">
    <property type="entry name" value="Tetracycline Repressor, domain 2"/>
    <property type="match status" value="1"/>
</dbReference>
<dbReference type="AlphaFoldDB" id="A0A1G7VX71"/>
<dbReference type="InterPro" id="IPR009057">
    <property type="entry name" value="Homeodomain-like_sf"/>
</dbReference>
<dbReference type="Pfam" id="PF00440">
    <property type="entry name" value="TetR_N"/>
    <property type="match status" value="1"/>
</dbReference>
<dbReference type="PRINTS" id="PR00455">
    <property type="entry name" value="HTHTETR"/>
</dbReference>
<dbReference type="FunFam" id="1.10.10.60:FF:000289">
    <property type="entry name" value="TetR family transcriptional regulator"/>
    <property type="match status" value="1"/>
</dbReference>
<evidence type="ECO:0000256" key="3">
    <source>
        <dbReference type="ARBA" id="ARBA00023125"/>
    </source>
</evidence>
<dbReference type="PANTHER" id="PTHR30055:SF175">
    <property type="entry name" value="HTH-TYPE TRANSCRIPTIONAL REPRESSOR KSTR2"/>
    <property type="match status" value="1"/>
</dbReference>
<dbReference type="Gene3D" id="1.10.10.60">
    <property type="entry name" value="Homeodomain-like"/>
    <property type="match status" value="1"/>
</dbReference>
<evidence type="ECO:0000313" key="7">
    <source>
        <dbReference type="EMBL" id="SDG64323.1"/>
    </source>
</evidence>
<organism evidence="7 8">
    <name type="scientific">Lentzea fradiae</name>
    <dbReference type="NCBI Taxonomy" id="200378"/>
    <lineage>
        <taxon>Bacteria</taxon>
        <taxon>Bacillati</taxon>
        <taxon>Actinomycetota</taxon>
        <taxon>Actinomycetes</taxon>
        <taxon>Pseudonocardiales</taxon>
        <taxon>Pseudonocardiaceae</taxon>
        <taxon>Lentzea</taxon>
    </lineage>
</organism>
<dbReference type="GO" id="GO:0003700">
    <property type="term" value="F:DNA-binding transcription factor activity"/>
    <property type="evidence" value="ECO:0007669"/>
    <property type="project" value="TreeGrafter"/>
</dbReference>
<dbReference type="PANTHER" id="PTHR30055">
    <property type="entry name" value="HTH-TYPE TRANSCRIPTIONAL REGULATOR RUTR"/>
    <property type="match status" value="1"/>
</dbReference>
<gene>
    <name evidence="7" type="ORF">SAMN05216553_11010</name>
</gene>
<evidence type="ECO:0000313" key="8">
    <source>
        <dbReference type="Proteomes" id="UP000199623"/>
    </source>
</evidence>
<feature type="domain" description="HTH tetR-type" evidence="6">
    <location>
        <begin position="2"/>
        <end position="62"/>
    </location>
</feature>
<evidence type="ECO:0000256" key="4">
    <source>
        <dbReference type="ARBA" id="ARBA00023163"/>
    </source>
</evidence>
<keyword evidence="2" id="KW-0805">Transcription regulation</keyword>
<dbReference type="InterPro" id="IPR001647">
    <property type="entry name" value="HTH_TetR"/>
</dbReference>
<evidence type="ECO:0000256" key="5">
    <source>
        <dbReference type="PROSITE-ProRule" id="PRU00335"/>
    </source>
</evidence>
<evidence type="ECO:0000256" key="2">
    <source>
        <dbReference type="ARBA" id="ARBA00023015"/>
    </source>
</evidence>
<name>A0A1G7VX71_9PSEU</name>
<dbReference type="Proteomes" id="UP000199623">
    <property type="component" value="Unassembled WGS sequence"/>
</dbReference>
<evidence type="ECO:0000256" key="1">
    <source>
        <dbReference type="ARBA" id="ARBA00022491"/>
    </source>
</evidence>
<keyword evidence="4" id="KW-0804">Transcription</keyword>
<dbReference type="InterPro" id="IPR050109">
    <property type="entry name" value="HTH-type_TetR-like_transc_reg"/>
</dbReference>
<dbReference type="SUPFAM" id="SSF48498">
    <property type="entry name" value="Tetracyclin repressor-like, C-terminal domain"/>
    <property type="match status" value="1"/>
</dbReference>
<keyword evidence="8" id="KW-1185">Reference proteome</keyword>
<proteinExistence type="predicted"/>
<dbReference type="OrthoDB" id="9814200at2"/>
<dbReference type="PROSITE" id="PS50977">
    <property type="entry name" value="HTH_TETR_2"/>
    <property type="match status" value="1"/>
</dbReference>
<dbReference type="InterPro" id="IPR041490">
    <property type="entry name" value="KstR2_TetR_C"/>
</dbReference>
<reference evidence="8" key="1">
    <citation type="submission" date="2016-10" db="EMBL/GenBank/DDBJ databases">
        <authorList>
            <person name="Varghese N."/>
            <person name="Submissions S."/>
        </authorList>
    </citation>
    <scope>NUCLEOTIDE SEQUENCE [LARGE SCALE GENOMIC DNA]</scope>
    <source>
        <strain evidence="8">CGMCC 4.3506</strain>
    </source>
</reference>
<dbReference type="EMBL" id="FNCC01000010">
    <property type="protein sequence ID" value="SDG64323.1"/>
    <property type="molecule type" value="Genomic_DNA"/>
</dbReference>
<keyword evidence="1" id="KW-0678">Repressor</keyword>
<keyword evidence="3 5" id="KW-0238">DNA-binding</keyword>
<dbReference type="STRING" id="200378.SAMN05216553_11010"/>
<accession>A0A1G7VX71</accession>
<sequence length="198" mass="22226">MSTRRAELLELAATMFAERGYGQTTVRDIADAAGILSGSLYHHFDSKESMVDEILRTFLDELFARYREIVDAGLGPRQTLKALVVASFEAIDTRHAAVAIYQNEAKHLTGLPRFSYIDDRSVEFRKLWTVLLEEGMSAGVFRADLDVDVAYRFIRDTVWVAVRWYRPDGGLSAEEVAGQYLAILLDGIATGRRKSSKT</sequence>
<dbReference type="GO" id="GO:0000976">
    <property type="term" value="F:transcription cis-regulatory region binding"/>
    <property type="evidence" value="ECO:0007669"/>
    <property type="project" value="TreeGrafter"/>
</dbReference>
<dbReference type="RefSeq" id="WP_090052199.1">
    <property type="nucleotide sequence ID" value="NZ_FNCC01000010.1"/>
</dbReference>
<evidence type="ECO:0000259" key="6">
    <source>
        <dbReference type="PROSITE" id="PS50977"/>
    </source>
</evidence>
<dbReference type="SUPFAM" id="SSF46689">
    <property type="entry name" value="Homeodomain-like"/>
    <property type="match status" value="1"/>
</dbReference>
<dbReference type="InterPro" id="IPR036271">
    <property type="entry name" value="Tet_transcr_reg_TetR-rel_C_sf"/>
</dbReference>
<protein>
    <submittedName>
        <fullName evidence="7">Transcriptional regulator, TetR family</fullName>
    </submittedName>
</protein>